<dbReference type="SUPFAM" id="SSF53187">
    <property type="entry name" value="Zn-dependent exopeptidases"/>
    <property type="match status" value="1"/>
</dbReference>
<feature type="binding site" evidence="7">
    <location>
        <position position="227"/>
    </location>
    <ligand>
        <name>substrate</name>
        <note>ligand shared between homodimeric partners</note>
    </ligand>
</feature>
<dbReference type="GO" id="GO:0070573">
    <property type="term" value="F:metallodipeptidase activity"/>
    <property type="evidence" value="ECO:0007669"/>
    <property type="project" value="InterPro"/>
</dbReference>
<feature type="binding site" evidence="8">
    <location>
        <position position="447"/>
    </location>
    <ligand>
        <name>Mn(2+)</name>
        <dbReference type="ChEBI" id="CHEBI:29035"/>
        <label>1</label>
    </ligand>
</feature>
<keyword evidence="11" id="KW-1185">Reference proteome</keyword>
<feature type="site" description="Important for catalytic activity" evidence="9">
    <location>
        <position position="227"/>
    </location>
</feature>
<feature type="active site" evidence="6">
    <location>
        <position position="100"/>
    </location>
</feature>
<dbReference type="InterPro" id="IPR051458">
    <property type="entry name" value="Cyt/Met_Dipeptidase"/>
</dbReference>
<dbReference type="InterPro" id="IPR017153">
    <property type="entry name" value="CNDP/DUG1"/>
</dbReference>
<dbReference type="Gene3D" id="3.40.630.10">
    <property type="entry name" value="Zn peptidases"/>
    <property type="match status" value="1"/>
</dbReference>
<organism evidence="11 12">
    <name type="scientific">Syphacia muris</name>
    <dbReference type="NCBI Taxonomy" id="451379"/>
    <lineage>
        <taxon>Eukaryota</taxon>
        <taxon>Metazoa</taxon>
        <taxon>Ecdysozoa</taxon>
        <taxon>Nematoda</taxon>
        <taxon>Chromadorea</taxon>
        <taxon>Rhabditida</taxon>
        <taxon>Spirurina</taxon>
        <taxon>Oxyuridomorpha</taxon>
        <taxon>Oxyuroidea</taxon>
        <taxon>Oxyuridae</taxon>
        <taxon>Syphacia</taxon>
    </lineage>
</organism>
<dbReference type="PANTHER" id="PTHR43270">
    <property type="entry name" value="BETA-ALA-HIS DIPEPTIDASE"/>
    <property type="match status" value="1"/>
</dbReference>
<feature type="binding site" description="in other chain" evidence="7">
    <location>
        <position position="447"/>
    </location>
    <ligand>
        <name>substrate</name>
        <note>ligand shared between homodimeric partners</note>
    </ligand>
</feature>
<feature type="binding site" evidence="7">
    <location>
        <position position="332"/>
    </location>
    <ligand>
        <name>substrate</name>
        <note>ligand shared between homodimeric partners</note>
    </ligand>
</feature>
<dbReference type="WBParaSite" id="SMUV_0000462001-mRNA-1">
    <property type="protein sequence ID" value="SMUV_0000462001-mRNA-1"/>
    <property type="gene ID" value="SMUV_0000462001"/>
</dbReference>
<feature type="binding site" evidence="8">
    <location>
        <position position="131"/>
    </location>
    <ligand>
        <name>Mn(2+)</name>
        <dbReference type="ChEBI" id="CHEBI:29035"/>
        <label>1</label>
    </ligand>
</feature>
<evidence type="ECO:0000256" key="7">
    <source>
        <dbReference type="PIRSR" id="PIRSR037242-2"/>
    </source>
</evidence>
<comment type="similarity">
    <text evidence="1">Belongs to the peptidase M20A family.</text>
</comment>
<feature type="binding site" description="in other chain" evidence="7">
    <location>
        <position position="194"/>
    </location>
    <ligand>
        <name>substrate</name>
        <note>ligand shared between homodimeric partners</note>
    </ligand>
</feature>
<evidence type="ECO:0000256" key="3">
    <source>
        <dbReference type="ARBA" id="ARBA00022723"/>
    </source>
</evidence>
<feature type="binding site" evidence="8">
    <location>
        <position position="98"/>
    </location>
    <ligand>
        <name>Mn(2+)</name>
        <dbReference type="ChEBI" id="CHEBI:29035"/>
        <label>2</label>
    </ligand>
</feature>
<dbReference type="InterPro" id="IPR001261">
    <property type="entry name" value="ArgE/DapE_CS"/>
</dbReference>
<accession>A0A0N5AJI0</accession>
<feature type="binding site" evidence="8">
    <location>
        <position position="194"/>
    </location>
    <ligand>
        <name>Mn(2+)</name>
        <dbReference type="ChEBI" id="CHEBI:29035"/>
        <label>2</label>
    </ligand>
</feature>
<feature type="binding site" evidence="8">
    <location>
        <position position="166"/>
    </location>
    <ligand>
        <name>Mn(2+)</name>
        <dbReference type="ChEBI" id="CHEBI:29035"/>
        <label>1</label>
    </ligand>
</feature>
<keyword evidence="3 8" id="KW-0479">Metal-binding</keyword>
<feature type="binding site" description="in other chain" evidence="7">
    <location>
        <position position="419"/>
    </location>
    <ligand>
        <name>substrate</name>
        <note>ligand shared between homodimeric partners</note>
    </ligand>
</feature>
<dbReference type="Pfam" id="PF01546">
    <property type="entry name" value="Peptidase_M20"/>
    <property type="match status" value="1"/>
</dbReference>
<sequence length="475" mass="53508">NIIEYIFRAIDARKTEFIDRLREAVAIPSVSTDPAHRPDVVRMVKWVKNQLEKLGTKCELYVAGNQTLHDGTKLELPPILFGTLGEDKNKKTLLVYGHLDVQPAAKEDGWNSEPFKLLEKDGKLYGRGATDDKAPVLGWINAIETMQMNNIDVPVNIKFCFEAMEESGSEGLDETLRARKDTFMSNVDFTCISDNYWLGKTKPCITYGLRGVCYYFIEIDAVNQDLHSGCFGGTVYEPMADMVWIMSQLTDLDGHINIKGLNEMVAPVTPEERKLYEKMDFDMVRFEEYRQDIGAVKLLKKTKEELLMARWRNPTLSLHGIEGAFGGPGAKTIIPAKLIGKFSIRIVPNMHPDKVDKLVVEHLNELWKKRGSPNRFKAYSSHSGNYWLSDFKHPHYQCGARAMKTVYGVEPDYTREGGSIPITLTFEEVTGNNVLLLPIGGGDDMAHSQNEKINVSNYIEGTKVLGAYLLELAAM</sequence>
<proteinExistence type="inferred from homology"/>
<dbReference type="STRING" id="451379.A0A0N5AJI0"/>
<evidence type="ECO:0000313" key="11">
    <source>
        <dbReference type="Proteomes" id="UP000046393"/>
    </source>
</evidence>
<evidence type="ECO:0000256" key="5">
    <source>
        <dbReference type="ARBA" id="ARBA00023049"/>
    </source>
</evidence>
<keyword evidence="2" id="KW-0645">Protease</keyword>
<dbReference type="CDD" id="cd05676">
    <property type="entry name" value="M20_dipept_like_CNDP"/>
    <property type="match status" value="1"/>
</dbReference>
<feature type="binding site" description="in other chain" evidence="7">
    <location>
        <position position="345"/>
    </location>
    <ligand>
        <name>substrate</name>
        <note>ligand shared between homodimeric partners</note>
    </ligand>
</feature>
<keyword evidence="4" id="KW-0378">Hydrolase</keyword>
<evidence type="ECO:0000256" key="6">
    <source>
        <dbReference type="PIRSR" id="PIRSR037242-1"/>
    </source>
</evidence>
<dbReference type="InterPro" id="IPR011650">
    <property type="entry name" value="Peptidase_M20_dimer"/>
</dbReference>
<dbReference type="PIRSF" id="PIRSF037242">
    <property type="entry name" value="CNDP_dipeptidase"/>
    <property type="match status" value="1"/>
</dbReference>
<evidence type="ECO:0000313" key="12">
    <source>
        <dbReference type="WBParaSite" id="SMUV_0000462001-mRNA-1"/>
    </source>
</evidence>
<name>A0A0N5AJI0_9BILA</name>
<dbReference type="Pfam" id="PF07687">
    <property type="entry name" value="M20_dimer"/>
    <property type="match status" value="1"/>
</dbReference>
<dbReference type="GO" id="GO:0046872">
    <property type="term" value="F:metal ion binding"/>
    <property type="evidence" value="ECO:0007669"/>
    <property type="project" value="UniProtKB-KW"/>
</dbReference>
<feature type="domain" description="Peptidase M20 dimerisation" evidence="10">
    <location>
        <begin position="207"/>
        <end position="369"/>
    </location>
</feature>
<keyword evidence="5" id="KW-0482">Metalloprotease</keyword>
<dbReference type="InterPro" id="IPR002933">
    <property type="entry name" value="Peptidase_M20"/>
</dbReference>
<evidence type="ECO:0000256" key="8">
    <source>
        <dbReference type="PIRSR" id="PIRSR037242-3"/>
    </source>
</evidence>
<dbReference type="Proteomes" id="UP000046393">
    <property type="component" value="Unplaced"/>
</dbReference>
<evidence type="ECO:0000256" key="1">
    <source>
        <dbReference type="ARBA" id="ARBA00006247"/>
    </source>
</evidence>
<dbReference type="AlphaFoldDB" id="A0A0N5AJI0"/>
<keyword evidence="8" id="KW-0464">Manganese</keyword>
<protein>
    <submittedName>
        <fullName evidence="12">M20_dimer domain-containing protein</fullName>
    </submittedName>
</protein>
<feature type="binding site" evidence="8">
    <location>
        <position position="131"/>
    </location>
    <ligand>
        <name>Mn(2+)</name>
        <dbReference type="ChEBI" id="CHEBI:29035"/>
        <label>2</label>
    </ligand>
</feature>
<evidence type="ECO:0000256" key="2">
    <source>
        <dbReference type="ARBA" id="ARBA00022670"/>
    </source>
</evidence>
<reference evidence="12" key="1">
    <citation type="submission" date="2017-02" db="UniProtKB">
        <authorList>
            <consortium name="WormBaseParasite"/>
        </authorList>
    </citation>
    <scope>IDENTIFICATION</scope>
</reference>
<evidence type="ECO:0000259" key="10">
    <source>
        <dbReference type="Pfam" id="PF07687"/>
    </source>
</evidence>
<feature type="active site" description="Proton acceptor" evidence="6">
    <location>
        <position position="165"/>
    </location>
</feature>
<comment type="cofactor">
    <cofactor evidence="8">
        <name>Mn(2+)</name>
        <dbReference type="ChEBI" id="CHEBI:29035"/>
    </cofactor>
    <text evidence="8">Binds 2 manganese ions per subunit.</text>
</comment>
<dbReference type="PANTHER" id="PTHR43270:SF4">
    <property type="entry name" value="CARNOSINE DIPEPTIDASE 2, ISOFORM A"/>
    <property type="match status" value="1"/>
</dbReference>
<dbReference type="GO" id="GO:0006508">
    <property type="term" value="P:proteolysis"/>
    <property type="evidence" value="ECO:0007669"/>
    <property type="project" value="UniProtKB-KW"/>
</dbReference>
<dbReference type="PROSITE" id="PS00759">
    <property type="entry name" value="ARGE_DAPE_CPG2_2"/>
    <property type="match status" value="1"/>
</dbReference>
<evidence type="ECO:0000256" key="9">
    <source>
        <dbReference type="PIRSR" id="PIRSR037242-4"/>
    </source>
</evidence>
<evidence type="ECO:0000256" key="4">
    <source>
        <dbReference type="ARBA" id="ARBA00022801"/>
    </source>
</evidence>
<dbReference type="Gene3D" id="3.30.70.360">
    <property type="match status" value="1"/>
</dbReference>